<dbReference type="RefSeq" id="WP_179463289.1">
    <property type="nucleotide sequence ID" value="NZ_JACBZX010000001.1"/>
</dbReference>
<protein>
    <submittedName>
        <fullName evidence="2">Uncharacterized protein</fullName>
    </submittedName>
</protein>
<feature type="compositionally biased region" description="Low complexity" evidence="1">
    <location>
        <begin position="191"/>
        <end position="205"/>
    </location>
</feature>
<name>A0A852X6G4_9MICO</name>
<evidence type="ECO:0000313" key="2">
    <source>
        <dbReference type="EMBL" id="NYG38028.1"/>
    </source>
</evidence>
<accession>A0A852X6G4</accession>
<dbReference type="EMBL" id="JACBZX010000001">
    <property type="protein sequence ID" value="NYG38028.1"/>
    <property type="molecule type" value="Genomic_DNA"/>
</dbReference>
<reference evidence="2 3" key="1">
    <citation type="submission" date="2020-07" db="EMBL/GenBank/DDBJ databases">
        <title>Sequencing the genomes of 1000 actinobacteria strains.</title>
        <authorList>
            <person name="Klenk H.-P."/>
        </authorList>
    </citation>
    <scope>NUCLEOTIDE SEQUENCE [LARGE SCALE GENOMIC DNA]</scope>
    <source>
        <strain evidence="2 3">DSM 24723</strain>
    </source>
</reference>
<sequence>MGSALLWLTLLVATILLVASAVVAVATTRRTFRLKEERTLAQRATDLARGAGVPSGRLRRQWPVLLTVIGGEPLAGTLVMDDGWLTFTATGRDTATWRAPVAEVRLSRLPQTHVAAPLRLDGPGLREARLDLVAGGRGTVPDPGAVPGPPPVSRELGELLARAGARVDPVLRDPVEGSETSGTDGAPGSTRRGPAVPGRRPAAPGTWVPADAEPSRESGWEDVSGGGSGGQRYRFDPEGGGPAGPEATGPDVPEVTDTDGPDPEGGVRG</sequence>
<dbReference type="AlphaFoldDB" id="A0A852X6G4"/>
<feature type="region of interest" description="Disordered" evidence="1">
    <location>
        <begin position="164"/>
        <end position="269"/>
    </location>
</feature>
<evidence type="ECO:0000256" key="1">
    <source>
        <dbReference type="SAM" id="MobiDB-lite"/>
    </source>
</evidence>
<comment type="caution">
    <text evidence="2">The sequence shown here is derived from an EMBL/GenBank/DDBJ whole genome shotgun (WGS) entry which is preliminary data.</text>
</comment>
<evidence type="ECO:0000313" key="3">
    <source>
        <dbReference type="Proteomes" id="UP000592181"/>
    </source>
</evidence>
<dbReference type="Proteomes" id="UP000592181">
    <property type="component" value="Unassembled WGS sequence"/>
</dbReference>
<gene>
    <name evidence="2" type="ORF">BJY28_002497</name>
</gene>
<proteinExistence type="predicted"/>
<organism evidence="2 3">
    <name type="scientific">Janibacter alkaliphilus</name>
    <dbReference type="NCBI Taxonomy" id="1069963"/>
    <lineage>
        <taxon>Bacteria</taxon>
        <taxon>Bacillati</taxon>
        <taxon>Actinomycetota</taxon>
        <taxon>Actinomycetes</taxon>
        <taxon>Micrococcales</taxon>
        <taxon>Intrasporangiaceae</taxon>
        <taxon>Janibacter</taxon>
    </lineage>
</organism>
<keyword evidence="3" id="KW-1185">Reference proteome</keyword>